<evidence type="ECO:0000313" key="18">
    <source>
        <dbReference type="EMBL" id="KAL3759210.1"/>
    </source>
</evidence>
<evidence type="ECO:0000256" key="4">
    <source>
        <dbReference type="ARBA" id="ARBA00022553"/>
    </source>
</evidence>
<feature type="region of interest" description="Disordered" evidence="15">
    <location>
        <begin position="86"/>
        <end position="109"/>
    </location>
</feature>
<feature type="signal peptide" evidence="16">
    <location>
        <begin position="1"/>
        <end position="26"/>
    </location>
</feature>
<proteinExistence type="predicted"/>
<comment type="catalytic activity">
    <reaction evidence="13">
        <text>a 1,2-diacyl-sn-glycerol + H2O = a 2-acylglycerol + a fatty acid + H(+)</text>
        <dbReference type="Rhea" id="RHEA:33275"/>
        <dbReference type="ChEBI" id="CHEBI:15377"/>
        <dbReference type="ChEBI" id="CHEBI:15378"/>
        <dbReference type="ChEBI" id="CHEBI:17389"/>
        <dbReference type="ChEBI" id="CHEBI:17815"/>
        <dbReference type="ChEBI" id="CHEBI:28868"/>
        <dbReference type="EC" id="3.1.1.116"/>
    </reaction>
    <physiologicalReaction direction="left-to-right" evidence="13">
        <dbReference type="Rhea" id="RHEA:33276"/>
    </physiologicalReaction>
</comment>
<dbReference type="EC" id="3.1.1.116" evidence="14"/>
<evidence type="ECO:0000256" key="8">
    <source>
        <dbReference type="ARBA" id="ARBA00022837"/>
    </source>
</evidence>
<dbReference type="PANTHER" id="PTHR45792">
    <property type="entry name" value="DIACYLGLYCEROL LIPASE HOMOLOG-RELATED"/>
    <property type="match status" value="1"/>
</dbReference>
<evidence type="ECO:0000256" key="1">
    <source>
        <dbReference type="ARBA" id="ARBA00001913"/>
    </source>
</evidence>
<evidence type="ECO:0000256" key="9">
    <source>
        <dbReference type="ARBA" id="ARBA00022963"/>
    </source>
</evidence>
<keyword evidence="4" id="KW-0597">Phosphoprotein</keyword>
<keyword evidence="11" id="KW-0443">Lipid metabolism</keyword>
<dbReference type="SUPFAM" id="SSF53474">
    <property type="entry name" value="alpha/beta-Hydrolases"/>
    <property type="match status" value="1"/>
</dbReference>
<organism evidence="18 19">
    <name type="scientific">Discostella pseudostelligera</name>
    <dbReference type="NCBI Taxonomy" id="259834"/>
    <lineage>
        <taxon>Eukaryota</taxon>
        <taxon>Sar</taxon>
        <taxon>Stramenopiles</taxon>
        <taxon>Ochrophyta</taxon>
        <taxon>Bacillariophyta</taxon>
        <taxon>Coscinodiscophyceae</taxon>
        <taxon>Thalassiosirophycidae</taxon>
        <taxon>Stephanodiscales</taxon>
        <taxon>Stephanodiscaceae</taxon>
        <taxon>Discostella</taxon>
    </lineage>
</organism>
<dbReference type="GO" id="GO:0046872">
    <property type="term" value="F:metal ion binding"/>
    <property type="evidence" value="ECO:0007669"/>
    <property type="project" value="UniProtKB-KW"/>
</dbReference>
<dbReference type="GO" id="GO:0005886">
    <property type="term" value="C:plasma membrane"/>
    <property type="evidence" value="ECO:0007669"/>
    <property type="project" value="UniProtKB-SubCell"/>
</dbReference>
<keyword evidence="19" id="KW-1185">Reference proteome</keyword>
<keyword evidence="10" id="KW-1133">Transmembrane helix</keyword>
<reference evidence="18 19" key="1">
    <citation type="submission" date="2024-10" db="EMBL/GenBank/DDBJ databases">
        <title>Updated reference genomes for cyclostephanoid diatoms.</title>
        <authorList>
            <person name="Roberts W.R."/>
            <person name="Alverson A.J."/>
        </authorList>
    </citation>
    <scope>NUCLEOTIDE SEQUENCE [LARGE SCALE GENOMIC DNA]</scope>
    <source>
        <strain evidence="18 19">AJA232-27</strain>
    </source>
</reference>
<dbReference type="Gene3D" id="3.40.50.1820">
    <property type="entry name" value="alpha/beta hydrolase"/>
    <property type="match status" value="1"/>
</dbReference>
<keyword evidence="9" id="KW-0442">Lipid degradation</keyword>
<evidence type="ECO:0000256" key="11">
    <source>
        <dbReference type="ARBA" id="ARBA00023098"/>
    </source>
</evidence>
<dbReference type="Pfam" id="PF01764">
    <property type="entry name" value="Lipase_3"/>
    <property type="match status" value="1"/>
</dbReference>
<evidence type="ECO:0000313" key="19">
    <source>
        <dbReference type="Proteomes" id="UP001530293"/>
    </source>
</evidence>
<evidence type="ECO:0000256" key="13">
    <source>
        <dbReference type="ARBA" id="ARBA00024531"/>
    </source>
</evidence>
<feature type="domain" description="Fungal lipase-type" evidence="17">
    <location>
        <begin position="366"/>
        <end position="507"/>
    </location>
</feature>
<dbReference type="InterPro" id="IPR052214">
    <property type="entry name" value="DAG_Lipase-Related"/>
</dbReference>
<dbReference type="GO" id="GO:0016042">
    <property type="term" value="P:lipid catabolic process"/>
    <property type="evidence" value="ECO:0007669"/>
    <property type="project" value="UniProtKB-KW"/>
</dbReference>
<dbReference type="Proteomes" id="UP001530293">
    <property type="component" value="Unassembled WGS sequence"/>
</dbReference>
<comment type="cofactor">
    <cofactor evidence="1">
        <name>Ca(2+)</name>
        <dbReference type="ChEBI" id="CHEBI:29108"/>
    </cofactor>
</comment>
<evidence type="ECO:0000259" key="17">
    <source>
        <dbReference type="Pfam" id="PF01764"/>
    </source>
</evidence>
<keyword evidence="5" id="KW-0812">Transmembrane</keyword>
<keyword evidence="8" id="KW-0106">Calcium</keyword>
<dbReference type="PANTHER" id="PTHR45792:SF8">
    <property type="entry name" value="DIACYLGLYCEROL LIPASE-ALPHA"/>
    <property type="match status" value="1"/>
</dbReference>
<name>A0ABD3MF68_9STRA</name>
<evidence type="ECO:0000256" key="6">
    <source>
        <dbReference type="ARBA" id="ARBA00022723"/>
    </source>
</evidence>
<evidence type="ECO:0000256" key="3">
    <source>
        <dbReference type="ARBA" id="ARBA00022475"/>
    </source>
</evidence>
<keyword evidence="7" id="KW-0378">Hydrolase</keyword>
<dbReference type="InterPro" id="IPR002921">
    <property type="entry name" value="Fungal_lipase-type"/>
</dbReference>
<comment type="caution">
    <text evidence="18">The sequence shown here is derived from an EMBL/GenBank/DDBJ whole genome shotgun (WGS) entry which is preliminary data.</text>
</comment>
<evidence type="ECO:0000256" key="2">
    <source>
        <dbReference type="ARBA" id="ARBA00004651"/>
    </source>
</evidence>
<feature type="compositionally biased region" description="Low complexity" evidence="15">
    <location>
        <begin position="98"/>
        <end position="108"/>
    </location>
</feature>
<comment type="subcellular location">
    <subcellularLocation>
        <location evidence="2">Cell membrane</location>
        <topology evidence="2">Multi-pass membrane protein</topology>
    </subcellularLocation>
</comment>
<dbReference type="GO" id="GO:0016787">
    <property type="term" value="F:hydrolase activity"/>
    <property type="evidence" value="ECO:0007669"/>
    <property type="project" value="UniProtKB-KW"/>
</dbReference>
<evidence type="ECO:0000256" key="15">
    <source>
        <dbReference type="SAM" id="MobiDB-lite"/>
    </source>
</evidence>
<evidence type="ECO:0000256" key="12">
    <source>
        <dbReference type="ARBA" id="ARBA00023136"/>
    </source>
</evidence>
<keyword evidence="6" id="KW-0479">Metal-binding</keyword>
<feature type="chain" id="PRO_5044752075" description="sn-1-specific diacylglycerol lipase" evidence="16">
    <location>
        <begin position="27"/>
        <end position="645"/>
    </location>
</feature>
<accession>A0ABD3MF68</accession>
<keyword evidence="16" id="KW-0732">Signal</keyword>
<dbReference type="AlphaFoldDB" id="A0ABD3MF68"/>
<evidence type="ECO:0000256" key="14">
    <source>
        <dbReference type="ARBA" id="ARBA00026104"/>
    </source>
</evidence>
<evidence type="ECO:0000256" key="16">
    <source>
        <dbReference type="SAM" id="SignalP"/>
    </source>
</evidence>
<keyword evidence="3" id="KW-1003">Cell membrane</keyword>
<sequence length="645" mass="72145">MLSLSAFCLYQRRWLLPLTLVLLVAASVPRGDIGTGNNDLRHYSADTLLQPSAAINASTVFTLNNYNIPRGGGGRRQLVRASDKIDVNSADHGHTNQTSSSTTSSTTSEQIGALLLPKRLLTVAKNIVGRTANILFFRSRRQQQSPEEEDVNVDHSFDELDRIIDNTTNLEVLQPQQDQYPRGLDGNDNDNQSSWPTLPQGISSLTGGWKQRTFRHWINQMERKFLSSETANALKTIRNIIEKFPEYGVVDLFGMYSPKDVILSIVALSRLQQVLETSAPRTIDKSTIITDKDLLEELAHYCTFANAAYGWKGFAFCGRLHLGGDYRVLARSTGIDRRDIVTAKWHSKANRPAYYIARDVKRKAIVLAIRGSFSPRDLLTDLCASCENFIVEDELEIGEIGTYRNSTTPRLIVGRAHKGMVDAARTIAAMTGKIISEELDAHPDYKLICVGHSLGGGVAAIIAAMWQRRFRNRVRSIGYGNPCVFPLNLTRVFDNVITVECCGDPFATISLGHLADSTKAISKLCHDKELRDGILKRLGDSQNISRDDFEWCSNAMMFLRRQMDSEKLYPPGTIYKVSGPFLDFQSSSFDENTNNGPEEGVAAMLTSIDAIEFNELKLHARMFDVSRHMPIRYEMLLRRLASVAR</sequence>
<keyword evidence="12" id="KW-0472">Membrane</keyword>
<evidence type="ECO:0000256" key="5">
    <source>
        <dbReference type="ARBA" id="ARBA00022692"/>
    </source>
</evidence>
<protein>
    <recommendedName>
        <fullName evidence="14">sn-1-specific diacylglycerol lipase</fullName>
        <ecNumber evidence="14">3.1.1.116</ecNumber>
    </recommendedName>
</protein>
<dbReference type="EMBL" id="JALLBG020000209">
    <property type="protein sequence ID" value="KAL3759210.1"/>
    <property type="molecule type" value="Genomic_DNA"/>
</dbReference>
<evidence type="ECO:0000256" key="7">
    <source>
        <dbReference type="ARBA" id="ARBA00022801"/>
    </source>
</evidence>
<gene>
    <name evidence="18" type="ORF">ACHAWU_008912</name>
</gene>
<dbReference type="CDD" id="cd00519">
    <property type="entry name" value="Lipase_3"/>
    <property type="match status" value="1"/>
</dbReference>
<evidence type="ECO:0000256" key="10">
    <source>
        <dbReference type="ARBA" id="ARBA00022989"/>
    </source>
</evidence>
<dbReference type="InterPro" id="IPR029058">
    <property type="entry name" value="AB_hydrolase_fold"/>
</dbReference>